<keyword evidence="15 22" id="KW-0326">Glycosidase</keyword>
<evidence type="ECO:0000256" key="15">
    <source>
        <dbReference type="ARBA" id="ARBA00023295"/>
    </source>
</evidence>
<dbReference type="EMBL" id="JAPWDQ010000015">
    <property type="protein sequence ID" value="KAJ5469626.1"/>
    <property type="molecule type" value="Genomic_DNA"/>
</dbReference>
<comment type="catalytic activity">
    <reaction evidence="1">
        <text>Random endo-hydrolysis of N-acetyl-beta-D-glucosaminide (1-&gt;4)-beta-linkages in chitin and chitodextrins.</text>
        <dbReference type="EC" id="3.2.1.14"/>
    </reaction>
</comment>
<keyword evidence="11" id="KW-0378">Hydrolase</keyword>
<keyword evidence="6" id="KW-0134">Cell wall</keyword>
<evidence type="ECO:0000256" key="17">
    <source>
        <dbReference type="ARBA" id="ARBA00038074"/>
    </source>
</evidence>
<keyword evidence="7" id="KW-0336">GPI-anchor</keyword>
<evidence type="ECO:0000256" key="5">
    <source>
        <dbReference type="ARBA" id="ARBA00022475"/>
    </source>
</evidence>
<evidence type="ECO:0000256" key="1">
    <source>
        <dbReference type="ARBA" id="ARBA00000822"/>
    </source>
</evidence>
<dbReference type="PANTHER" id="PTHR10963:SF27">
    <property type="entry name" value="GLYCOSIDASE-RELATED"/>
    <property type="match status" value="1"/>
</dbReference>
<feature type="transmembrane region" description="Helical" evidence="19">
    <location>
        <begin position="298"/>
        <end position="320"/>
    </location>
</feature>
<evidence type="ECO:0000256" key="3">
    <source>
        <dbReference type="ARBA" id="ARBA00004609"/>
    </source>
</evidence>
<feature type="domain" description="GH16" evidence="21">
    <location>
        <begin position="42"/>
        <end position="238"/>
    </location>
</feature>
<dbReference type="Pfam" id="PF00722">
    <property type="entry name" value="Glyco_hydro_16"/>
    <property type="match status" value="1"/>
</dbReference>
<evidence type="ECO:0000313" key="22">
    <source>
        <dbReference type="EMBL" id="KAJ5469626.1"/>
    </source>
</evidence>
<protein>
    <recommendedName>
        <fullName evidence="4">chitinase</fullName>
        <ecNumber evidence="4">3.2.1.14</ecNumber>
    </recommendedName>
</protein>
<dbReference type="CDD" id="cd02183">
    <property type="entry name" value="GH16_fungal_CRH1_transglycosylase"/>
    <property type="match status" value="1"/>
</dbReference>
<dbReference type="FunFam" id="2.60.120.200:FF:000152">
    <property type="entry name" value="Cell wall glucanase"/>
    <property type="match status" value="1"/>
</dbReference>
<dbReference type="EC" id="3.2.1.14" evidence="4"/>
<keyword evidence="9" id="KW-0808">Transferase</keyword>
<evidence type="ECO:0000256" key="20">
    <source>
        <dbReference type="SAM" id="SignalP"/>
    </source>
</evidence>
<feature type="chain" id="PRO_5040901273" description="chitinase" evidence="20">
    <location>
        <begin position="20"/>
        <end position="366"/>
    </location>
</feature>
<keyword evidence="6" id="KW-0964">Secreted</keyword>
<keyword evidence="12 19" id="KW-0472">Membrane</keyword>
<evidence type="ECO:0000256" key="19">
    <source>
        <dbReference type="SAM" id="Phobius"/>
    </source>
</evidence>
<dbReference type="PANTHER" id="PTHR10963">
    <property type="entry name" value="GLYCOSYL HYDROLASE-RELATED"/>
    <property type="match status" value="1"/>
</dbReference>
<dbReference type="GeneID" id="81629089"/>
<evidence type="ECO:0000256" key="13">
    <source>
        <dbReference type="ARBA" id="ARBA00023180"/>
    </source>
</evidence>
<evidence type="ECO:0000256" key="16">
    <source>
        <dbReference type="ARBA" id="ARBA00023316"/>
    </source>
</evidence>
<dbReference type="Gene3D" id="2.60.120.200">
    <property type="match status" value="1"/>
</dbReference>
<keyword evidence="13" id="KW-0325">Glycoprotein</keyword>
<dbReference type="GO" id="GO:0016757">
    <property type="term" value="F:glycosyltransferase activity"/>
    <property type="evidence" value="ECO:0007669"/>
    <property type="project" value="UniProtKB-KW"/>
</dbReference>
<keyword evidence="16" id="KW-0961">Cell wall biogenesis/degradation</keyword>
<gene>
    <name evidence="22" type="ORF">N7539_009244</name>
</gene>
<dbReference type="Proteomes" id="UP001148312">
    <property type="component" value="Unassembled WGS sequence"/>
</dbReference>
<dbReference type="InterPro" id="IPR000757">
    <property type="entry name" value="Beta-glucanase-like"/>
</dbReference>
<comment type="similarity">
    <text evidence="17">Belongs to the glycosyl hydrolase 16 family. CRH1 subfamily.</text>
</comment>
<keyword evidence="8" id="KW-0328">Glycosyltransferase</keyword>
<evidence type="ECO:0000256" key="6">
    <source>
        <dbReference type="ARBA" id="ARBA00022512"/>
    </source>
</evidence>
<comment type="function">
    <text evidence="18">Dual chitinase/transglycosylase that plays a role in cell wall architecture. Chitinase and transglycosylase activities are coupled. Required for the polysaccharide cross-linking at the septa and the cell wall. More specifically, transfers chitin to 1,6-beta-glucan in the cell wall.</text>
</comment>
<dbReference type="GO" id="GO:0009277">
    <property type="term" value="C:fungal-type cell wall"/>
    <property type="evidence" value="ECO:0007669"/>
    <property type="project" value="TreeGrafter"/>
</dbReference>
<dbReference type="SUPFAM" id="SSF49899">
    <property type="entry name" value="Concanavalin A-like lectins/glucanases"/>
    <property type="match status" value="1"/>
</dbReference>
<sequence>MRHFWTTAAWASLMGSVVAQTFTNCNPLEKACPADPALGTEHEWWLNSTIDPSVWNMSTGSINYANGAAEFTIAKVNESTLMQSNFYIFFGVVESWVKMAKGGGVVSSVVLESDDLDEIDWEWVGYNTSAVQSNFFGKGNTTSYDRGGIHYVPNADTEWHNYTTLWTSEKLEWHIDGQVVRTLPFNDPKALGGKNYPQTPCRVKFSNWPAGREGAAQGTIEWAGGLVDYSKGPFTMSVQRIRIQDYHSGKEYSYGDRSGSWQSIKVVTGNSTVQQKIDQPPPKSLSEKWADLPQATHIGVYAAAGAVGGLLILVLGFCCIRQRRQGRLEHALADSKWNAERTEMANFQSDWKQTEWKHGGYSKVNS</sequence>
<evidence type="ECO:0000256" key="11">
    <source>
        <dbReference type="ARBA" id="ARBA00022801"/>
    </source>
</evidence>
<evidence type="ECO:0000256" key="14">
    <source>
        <dbReference type="ARBA" id="ARBA00023288"/>
    </source>
</evidence>
<evidence type="ECO:0000256" key="18">
    <source>
        <dbReference type="ARBA" id="ARBA00093308"/>
    </source>
</evidence>
<keyword evidence="19" id="KW-0812">Transmembrane</keyword>
<dbReference type="GO" id="GO:0005886">
    <property type="term" value="C:plasma membrane"/>
    <property type="evidence" value="ECO:0007669"/>
    <property type="project" value="UniProtKB-SubCell"/>
</dbReference>
<dbReference type="GO" id="GO:0005975">
    <property type="term" value="P:carbohydrate metabolic process"/>
    <property type="evidence" value="ECO:0007669"/>
    <property type="project" value="InterPro"/>
</dbReference>
<evidence type="ECO:0000256" key="7">
    <source>
        <dbReference type="ARBA" id="ARBA00022622"/>
    </source>
</evidence>
<evidence type="ECO:0000256" key="4">
    <source>
        <dbReference type="ARBA" id="ARBA00012729"/>
    </source>
</evidence>
<keyword evidence="14" id="KW-0449">Lipoprotein</keyword>
<dbReference type="AlphaFoldDB" id="A0A9X0BJI1"/>
<keyword evidence="19" id="KW-1133">Transmembrane helix</keyword>
<feature type="signal peptide" evidence="20">
    <location>
        <begin position="1"/>
        <end position="19"/>
    </location>
</feature>
<evidence type="ECO:0000256" key="8">
    <source>
        <dbReference type="ARBA" id="ARBA00022676"/>
    </source>
</evidence>
<evidence type="ECO:0000259" key="21">
    <source>
        <dbReference type="PROSITE" id="PS51762"/>
    </source>
</evidence>
<evidence type="ECO:0000256" key="10">
    <source>
        <dbReference type="ARBA" id="ARBA00022729"/>
    </source>
</evidence>
<accession>A0A9X0BJI1</accession>
<keyword evidence="10 20" id="KW-0732">Signal</keyword>
<evidence type="ECO:0000256" key="2">
    <source>
        <dbReference type="ARBA" id="ARBA00004191"/>
    </source>
</evidence>
<dbReference type="RefSeq" id="XP_056786216.1">
    <property type="nucleotide sequence ID" value="XM_056938839.1"/>
</dbReference>
<reference evidence="22" key="1">
    <citation type="submission" date="2022-12" db="EMBL/GenBank/DDBJ databases">
        <authorList>
            <person name="Petersen C."/>
        </authorList>
    </citation>
    <scope>NUCLEOTIDE SEQUENCE</scope>
    <source>
        <strain evidence="22">IBT 30728</strain>
    </source>
</reference>
<proteinExistence type="inferred from homology"/>
<comment type="subcellular location">
    <subcellularLocation>
        <location evidence="3">Cell membrane</location>
        <topology evidence="3">Lipid-anchor</topology>
        <topology evidence="3">GPI-anchor</topology>
    </subcellularLocation>
    <subcellularLocation>
        <location evidence="2">Secreted</location>
        <location evidence="2">Cell wall</location>
    </subcellularLocation>
</comment>
<evidence type="ECO:0000313" key="23">
    <source>
        <dbReference type="Proteomes" id="UP001148312"/>
    </source>
</evidence>
<dbReference type="GO" id="GO:0098552">
    <property type="term" value="C:side of membrane"/>
    <property type="evidence" value="ECO:0007669"/>
    <property type="project" value="UniProtKB-KW"/>
</dbReference>
<dbReference type="PROSITE" id="PS51762">
    <property type="entry name" value="GH16_2"/>
    <property type="match status" value="1"/>
</dbReference>
<dbReference type="InterPro" id="IPR050546">
    <property type="entry name" value="Glycosyl_Hydrlase_16"/>
</dbReference>
<dbReference type="InterPro" id="IPR013320">
    <property type="entry name" value="ConA-like_dom_sf"/>
</dbReference>
<evidence type="ECO:0000256" key="12">
    <source>
        <dbReference type="ARBA" id="ARBA00023136"/>
    </source>
</evidence>
<dbReference type="GO" id="GO:0008843">
    <property type="term" value="F:endochitinase activity"/>
    <property type="evidence" value="ECO:0007669"/>
    <property type="project" value="UniProtKB-EC"/>
</dbReference>
<keyword evidence="5" id="KW-1003">Cell membrane</keyword>
<name>A0A9X0BJI1_9EURO</name>
<reference evidence="22" key="2">
    <citation type="journal article" date="2023" name="IMA Fungus">
        <title>Comparative genomic study of the Penicillium genus elucidates a diverse pangenome and 15 lateral gene transfer events.</title>
        <authorList>
            <person name="Petersen C."/>
            <person name="Sorensen T."/>
            <person name="Nielsen M.R."/>
            <person name="Sondergaard T.E."/>
            <person name="Sorensen J.L."/>
            <person name="Fitzpatrick D.A."/>
            <person name="Frisvad J.C."/>
            <person name="Nielsen K.L."/>
        </authorList>
    </citation>
    <scope>NUCLEOTIDE SEQUENCE</scope>
    <source>
        <strain evidence="22">IBT 30728</strain>
    </source>
</reference>
<organism evidence="22 23">
    <name type="scientific">Penicillium diatomitis</name>
    <dbReference type="NCBI Taxonomy" id="2819901"/>
    <lineage>
        <taxon>Eukaryota</taxon>
        <taxon>Fungi</taxon>
        <taxon>Dikarya</taxon>
        <taxon>Ascomycota</taxon>
        <taxon>Pezizomycotina</taxon>
        <taxon>Eurotiomycetes</taxon>
        <taxon>Eurotiomycetidae</taxon>
        <taxon>Eurotiales</taxon>
        <taxon>Aspergillaceae</taxon>
        <taxon>Penicillium</taxon>
    </lineage>
</organism>
<comment type="caution">
    <text evidence="22">The sequence shown here is derived from an EMBL/GenBank/DDBJ whole genome shotgun (WGS) entry which is preliminary data.</text>
</comment>
<keyword evidence="23" id="KW-1185">Reference proteome</keyword>
<evidence type="ECO:0000256" key="9">
    <source>
        <dbReference type="ARBA" id="ARBA00022679"/>
    </source>
</evidence>
<dbReference type="GO" id="GO:0031505">
    <property type="term" value="P:fungal-type cell wall organization"/>
    <property type="evidence" value="ECO:0007669"/>
    <property type="project" value="TreeGrafter"/>
</dbReference>